<feature type="transmembrane region" description="Helical" evidence="1">
    <location>
        <begin position="29"/>
        <end position="48"/>
    </location>
</feature>
<keyword evidence="1" id="KW-0812">Transmembrane</keyword>
<reference evidence="3 4" key="1">
    <citation type="submission" date="2019-03" db="EMBL/GenBank/DDBJ databases">
        <title>Sequencing the genomes of 1000 actinobacteria strains.</title>
        <authorList>
            <person name="Klenk H.-P."/>
        </authorList>
    </citation>
    <scope>NUCLEOTIDE SEQUENCE [LARGE SCALE GENOMIC DNA]</scope>
    <source>
        <strain evidence="3 4">DSM 43805</strain>
    </source>
</reference>
<comment type="caution">
    <text evidence="3">The sequence shown here is derived from an EMBL/GenBank/DDBJ whole genome shotgun (WGS) entry which is preliminary data.</text>
</comment>
<dbReference type="RefSeq" id="WP_133872565.1">
    <property type="nucleotide sequence ID" value="NZ_BOMD01000083.1"/>
</dbReference>
<name>A0A4R6JNH1_9ACTN</name>
<dbReference type="Proteomes" id="UP000294901">
    <property type="component" value="Unassembled WGS sequence"/>
</dbReference>
<dbReference type="EMBL" id="SNWR01000001">
    <property type="protein sequence ID" value="TDO38023.1"/>
    <property type="molecule type" value="Genomic_DNA"/>
</dbReference>
<sequence>MAASGRNPGHYTYYTYTPPPRDTAKYWRLGFWVVAFPVIVGFGTVLQAGKSVMAYTRGVAAALGIGKDAQELSPPVPAYEWDGRREPAYVQYLFGQAWRDVRHTIAVALRRQQESFKAEGGRVLKRHVHPPEDDAADKRNPVLGVAQLVSIGLGALVAGLLLLVALAAQAVVLGLFWAGAIAFLYALRLADSGVLYVRRIRRITCPNQQCHERVPYPSYKCPGCDVLHHDVRPGKYGMIHRTCRCGRHMPTLLMLGSHRMKAVCPHCLKELEEGAGRTRELILPVFGSPQAGKTQLLAAVALATVSLLDRARGQAEPVDDYSRTWMRTVTDLRARGGSVTKTTKASQHAVSLRLSRNGSRVVLKMFDAAGETFQSAEGIRDLVYLRGGGTLLFVLDPLSVPALWKGLDEDRRSRLEPLRAVSEPLKVLEETVQTLHQIDIDTHKFRLAVAVSKSDLVAPELAAAHVGDDRSIREWLAGPLDQGLLVRSVEHEFGTARFFLTTATLADRTVHASVETLATWVLDGEGMRV</sequence>
<evidence type="ECO:0000259" key="2">
    <source>
        <dbReference type="Pfam" id="PF19993"/>
    </source>
</evidence>
<organism evidence="3 4">
    <name type="scientific">Paractinoplanes brasiliensis</name>
    <dbReference type="NCBI Taxonomy" id="52695"/>
    <lineage>
        <taxon>Bacteria</taxon>
        <taxon>Bacillati</taxon>
        <taxon>Actinomycetota</taxon>
        <taxon>Actinomycetes</taxon>
        <taxon>Micromonosporales</taxon>
        <taxon>Micromonosporaceae</taxon>
        <taxon>Paractinoplanes</taxon>
    </lineage>
</organism>
<dbReference type="InterPro" id="IPR045528">
    <property type="entry name" value="DO-GTPase2"/>
</dbReference>
<keyword evidence="1" id="KW-1133">Transmembrane helix</keyword>
<dbReference type="OrthoDB" id="2990125at2"/>
<keyword evidence="4" id="KW-1185">Reference proteome</keyword>
<evidence type="ECO:0000313" key="3">
    <source>
        <dbReference type="EMBL" id="TDO38023.1"/>
    </source>
</evidence>
<feature type="transmembrane region" description="Helical" evidence="1">
    <location>
        <begin position="148"/>
        <end position="168"/>
    </location>
</feature>
<feature type="transmembrane region" description="Helical" evidence="1">
    <location>
        <begin position="174"/>
        <end position="197"/>
    </location>
</feature>
<dbReference type="AlphaFoldDB" id="A0A4R6JNH1"/>
<gene>
    <name evidence="3" type="ORF">C8E87_1665</name>
</gene>
<feature type="domain" description="Double-GTPase 2" evidence="2">
    <location>
        <begin position="282"/>
        <end position="505"/>
    </location>
</feature>
<evidence type="ECO:0000313" key="4">
    <source>
        <dbReference type="Proteomes" id="UP000294901"/>
    </source>
</evidence>
<accession>A0A4R6JNH1</accession>
<proteinExistence type="predicted"/>
<protein>
    <recommendedName>
        <fullName evidence="2">Double-GTPase 2 domain-containing protein</fullName>
    </recommendedName>
</protein>
<dbReference type="Pfam" id="PF19993">
    <property type="entry name" value="DO-GTPase2"/>
    <property type="match status" value="1"/>
</dbReference>
<keyword evidence="1" id="KW-0472">Membrane</keyword>
<evidence type="ECO:0000256" key="1">
    <source>
        <dbReference type="SAM" id="Phobius"/>
    </source>
</evidence>